<proteinExistence type="predicted"/>
<name>A0A841ALL1_9MICO</name>
<evidence type="ECO:0000313" key="4">
    <source>
        <dbReference type="EMBL" id="MBB5844107.1"/>
    </source>
</evidence>
<accession>A0A841ALL1</accession>
<keyword evidence="5" id="KW-1185">Reference proteome</keyword>
<dbReference type="Gene3D" id="3.20.20.150">
    <property type="entry name" value="Divalent-metal-dependent TIM barrel enzymes"/>
    <property type="match status" value="1"/>
</dbReference>
<dbReference type="PANTHER" id="PTHR12110:SF47">
    <property type="match status" value="1"/>
</dbReference>
<evidence type="ECO:0000256" key="2">
    <source>
        <dbReference type="SAM" id="MobiDB-lite"/>
    </source>
</evidence>
<dbReference type="EMBL" id="JACHMJ010000001">
    <property type="protein sequence ID" value="MBB5844107.1"/>
    <property type="molecule type" value="Genomic_DNA"/>
</dbReference>
<protein>
    <submittedName>
        <fullName evidence="4">Sugar phosphate isomerase/epimerase</fullName>
    </submittedName>
</protein>
<keyword evidence="4" id="KW-0413">Isomerase</keyword>
<dbReference type="InterPro" id="IPR036237">
    <property type="entry name" value="Xyl_isomerase-like_sf"/>
</dbReference>
<dbReference type="SUPFAM" id="SSF51658">
    <property type="entry name" value="Xylose isomerase-like"/>
    <property type="match status" value="1"/>
</dbReference>
<gene>
    <name evidence="4" type="ORF">HD599_002430</name>
</gene>
<feature type="region of interest" description="Disordered" evidence="2">
    <location>
        <begin position="262"/>
        <end position="293"/>
    </location>
</feature>
<comment type="caution">
    <text evidence="4">The sequence shown here is derived from an EMBL/GenBank/DDBJ whole genome shotgun (WGS) entry which is preliminary data.</text>
</comment>
<organism evidence="4 5">
    <name type="scientific">Conyzicola lurida</name>
    <dbReference type="NCBI Taxonomy" id="1172621"/>
    <lineage>
        <taxon>Bacteria</taxon>
        <taxon>Bacillati</taxon>
        <taxon>Actinomycetota</taxon>
        <taxon>Actinomycetes</taxon>
        <taxon>Micrococcales</taxon>
        <taxon>Microbacteriaceae</taxon>
        <taxon>Conyzicola</taxon>
    </lineage>
</organism>
<feature type="domain" description="Xylose isomerase-like TIM barrel" evidence="3">
    <location>
        <begin position="20"/>
        <end position="258"/>
    </location>
</feature>
<keyword evidence="1" id="KW-0119">Carbohydrate metabolism</keyword>
<dbReference type="InterPro" id="IPR050312">
    <property type="entry name" value="IolE/XylAMocC-like"/>
</dbReference>
<reference evidence="4 5" key="1">
    <citation type="submission" date="2020-08" db="EMBL/GenBank/DDBJ databases">
        <title>Sequencing the genomes of 1000 actinobacteria strains.</title>
        <authorList>
            <person name="Klenk H.-P."/>
        </authorList>
    </citation>
    <scope>NUCLEOTIDE SEQUENCE [LARGE SCALE GENOMIC DNA]</scope>
    <source>
        <strain evidence="4 5">DSM 105784</strain>
    </source>
</reference>
<evidence type="ECO:0000313" key="5">
    <source>
        <dbReference type="Proteomes" id="UP000536685"/>
    </source>
</evidence>
<dbReference type="InterPro" id="IPR013022">
    <property type="entry name" value="Xyl_isomerase-like_TIM-brl"/>
</dbReference>
<dbReference type="Pfam" id="PF01261">
    <property type="entry name" value="AP_endonuc_2"/>
    <property type="match status" value="1"/>
</dbReference>
<evidence type="ECO:0000256" key="1">
    <source>
        <dbReference type="ARBA" id="ARBA00023277"/>
    </source>
</evidence>
<dbReference type="Proteomes" id="UP000536685">
    <property type="component" value="Unassembled WGS sequence"/>
</dbReference>
<dbReference type="PANTHER" id="PTHR12110">
    <property type="entry name" value="HYDROXYPYRUVATE ISOMERASE"/>
    <property type="match status" value="1"/>
</dbReference>
<dbReference type="AlphaFoldDB" id="A0A841ALL1"/>
<sequence length="293" mass="31263">MITVGMSTSCVYPLGVDDAFRLARSAGFGGIEVMVTNDPKTQDAAGLLSLSREYSLPILSVHAPVLLRSQLVWGGKPRAKLERSAALARAVGASTVVVHPPFFWQGEYARRFVPTVRAIAAEYGVSLAVENMFPWKVGPLRVRGYSPGFDPSGADFDAMTLDFSHASLSGRDSLDLALAMGSRLRHVHLCDGTGAIDSSRIWDEHLVPGHGHEPVADVLHHLGRQGWTGAVIAEIHITDAKTDHARLESLRETVAFAREHLGRSAGGSSAPRGGGPRTGSIPLGRPAPRRAAS</sequence>
<evidence type="ECO:0000259" key="3">
    <source>
        <dbReference type="Pfam" id="PF01261"/>
    </source>
</evidence>
<dbReference type="RefSeq" id="WP_184237952.1">
    <property type="nucleotide sequence ID" value="NZ_JACHMJ010000001.1"/>
</dbReference>
<dbReference type="GO" id="GO:0016853">
    <property type="term" value="F:isomerase activity"/>
    <property type="evidence" value="ECO:0007669"/>
    <property type="project" value="UniProtKB-KW"/>
</dbReference>